<accession>A0ACC0HJW3</accession>
<gene>
    <name evidence="1" type="ORF">LOK49_LG05G00051</name>
</gene>
<reference evidence="1 2" key="1">
    <citation type="journal article" date="2022" name="Plant J.">
        <title>Chromosome-level genome of Camellia lanceoleosa provides a valuable resource for understanding genome evolution and self-incompatibility.</title>
        <authorList>
            <person name="Gong W."/>
            <person name="Xiao S."/>
            <person name="Wang L."/>
            <person name="Liao Z."/>
            <person name="Chang Y."/>
            <person name="Mo W."/>
            <person name="Hu G."/>
            <person name="Li W."/>
            <person name="Zhao G."/>
            <person name="Zhu H."/>
            <person name="Hu X."/>
            <person name="Ji K."/>
            <person name="Xiang X."/>
            <person name="Song Q."/>
            <person name="Yuan D."/>
            <person name="Jin S."/>
            <person name="Zhang L."/>
        </authorList>
    </citation>
    <scope>NUCLEOTIDE SEQUENCE [LARGE SCALE GENOMIC DNA]</scope>
    <source>
        <strain evidence="1">SQ_2022a</strain>
    </source>
</reference>
<sequence>MEPLTLKEFLDSFKEKEKKEVQVVFEACRLDIASGQAYQYLYRTSIVQAMRMLDVFENQVVMPWENWGQVYQHLDETSTIQAMKTFVESENQVMMPWENWDSTSKVVKVGDYTILENWAPILYALLTNNFKFSVDKSRLSRMAVMLNMMIVCIAIHNMCSTKVKDLTANLLWTWFHSFMFGQYAGFELNFAFVHLVRLVHAYFGLHANFLHDPNLSQINEEVDKLQKKLDEMLALREFRKTCLSDAQQLKGHTAAMGLL</sequence>
<keyword evidence="2" id="KW-1185">Reference proteome</keyword>
<proteinExistence type="predicted"/>
<protein>
    <submittedName>
        <fullName evidence="1">Uncharacterized protein</fullName>
    </submittedName>
</protein>
<evidence type="ECO:0000313" key="2">
    <source>
        <dbReference type="Proteomes" id="UP001060215"/>
    </source>
</evidence>
<evidence type="ECO:0000313" key="1">
    <source>
        <dbReference type="EMBL" id="KAI8013585.1"/>
    </source>
</evidence>
<dbReference type="EMBL" id="CM045761">
    <property type="protein sequence ID" value="KAI8013585.1"/>
    <property type="molecule type" value="Genomic_DNA"/>
</dbReference>
<comment type="caution">
    <text evidence="1">The sequence shown here is derived from an EMBL/GenBank/DDBJ whole genome shotgun (WGS) entry which is preliminary data.</text>
</comment>
<dbReference type="Proteomes" id="UP001060215">
    <property type="component" value="Chromosome 4"/>
</dbReference>
<name>A0ACC0HJW3_9ERIC</name>
<organism evidence="1 2">
    <name type="scientific">Camellia lanceoleosa</name>
    <dbReference type="NCBI Taxonomy" id="1840588"/>
    <lineage>
        <taxon>Eukaryota</taxon>
        <taxon>Viridiplantae</taxon>
        <taxon>Streptophyta</taxon>
        <taxon>Embryophyta</taxon>
        <taxon>Tracheophyta</taxon>
        <taxon>Spermatophyta</taxon>
        <taxon>Magnoliopsida</taxon>
        <taxon>eudicotyledons</taxon>
        <taxon>Gunneridae</taxon>
        <taxon>Pentapetalae</taxon>
        <taxon>asterids</taxon>
        <taxon>Ericales</taxon>
        <taxon>Theaceae</taxon>
        <taxon>Camellia</taxon>
    </lineage>
</organism>